<dbReference type="GO" id="GO:0046872">
    <property type="term" value="F:metal ion binding"/>
    <property type="evidence" value="ECO:0007669"/>
    <property type="project" value="UniProtKB-KW"/>
</dbReference>
<name>A0AAV8XM08_9CUCU</name>
<dbReference type="Gene3D" id="3.20.110.10">
    <property type="entry name" value="Glycoside hydrolase 38, N terminal domain"/>
    <property type="match status" value="1"/>
</dbReference>
<feature type="signal peptide" evidence="11">
    <location>
        <begin position="1"/>
        <end position="19"/>
    </location>
</feature>
<evidence type="ECO:0000256" key="6">
    <source>
        <dbReference type="ARBA" id="ARBA00022801"/>
    </source>
</evidence>
<evidence type="ECO:0000313" key="16">
    <source>
        <dbReference type="Proteomes" id="UP001162156"/>
    </source>
</evidence>
<dbReference type="GO" id="GO:0006013">
    <property type="term" value="P:mannose metabolic process"/>
    <property type="evidence" value="ECO:0007669"/>
    <property type="project" value="InterPro"/>
</dbReference>
<dbReference type="Gene3D" id="2.60.40.1180">
    <property type="entry name" value="Golgi alpha-mannosidase II"/>
    <property type="match status" value="1"/>
</dbReference>
<evidence type="ECO:0000259" key="14">
    <source>
        <dbReference type="Pfam" id="PF17677"/>
    </source>
</evidence>
<keyword evidence="7" id="KW-0862">Zinc</keyword>
<evidence type="ECO:0000256" key="5">
    <source>
        <dbReference type="ARBA" id="ARBA00022723"/>
    </source>
</evidence>
<dbReference type="Gene3D" id="2.60.40.1360">
    <property type="match status" value="1"/>
</dbReference>
<keyword evidence="5" id="KW-0479">Metal-binding</keyword>
<dbReference type="Pfam" id="PF17677">
    <property type="entry name" value="Glyco_hydro38C2"/>
    <property type="match status" value="1"/>
</dbReference>
<comment type="catalytic activity">
    <reaction evidence="1">
        <text>Hydrolysis of terminal, non-reducing alpha-D-mannose residues in alpha-D-mannosides.</text>
        <dbReference type="EC" id="3.2.1.24"/>
    </reaction>
</comment>
<accession>A0AAV8XM08</accession>
<evidence type="ECO:0000256" key="8">
    <source>
        <dbReference type="ARBA" id="ARBA00023157"/>
    </source>
</evidence>
<evidence type="ECO:0000256" key="7">
    <source>
        <dbReference type="ARBA" id="ARBA00022833"/>
    </source>
</evidence>
<keyword evidence="8" id="KW-1015">Disulfide bond</keyword>
<dbReference type="Proteomes" id="UP001162156">
    <property type="component" value="Unassembled WGS sequence"/>
</dbReference>
<dbReference type="InterPro" id="IPR011330">
    <property type="entry name" value="Glyco_hydro/deAcase_b/a-brl"/>
</dbReference>
<comment type="similarity">
    <text evidence="3">Belongs to the glycosyl hydrolase 38 family.</text>
</comment>
<feature type="domain" description="Glycoside hydrolase family 38 N-terminal" evidence="12">
    <location>
        <begin position="45"/>
        <end position="348"/>
    </location>
</feature>
<dbReference type="SUPFAM" id="SSF74650">
    <property type="entry name" value="Galactose mutarotase-like"/>
    <property type="match status" value="1"/>
</dbReference>
<evidence type="ECO:0000256" key="11">
    <source>
        <dbReference type="SAM" id="SignalP"/>
    </source>
</evidence>
<dbReference type="InterPro" id="IPR050843">
    <property type="entry name" value="Glycosyl_Hydrlase_38"/>
</dbReference>
<evidence type="ECO:0000256" key="9">
    <source>
        <dbReference type="ARBA" id="ARBA00023180"/>
    </source>
</evidence>
<evidence type="ECO:0000256" key="4">
    <source>
        <dbReference type="ARBA" id="ARBA00012752"/>
    </source>
</evidence>
<dbReference type="GO" id="GO:0004559">
    <property type="term" value="F:alpha-mannosidase activity"/>
    <property type="evidence" value="ECO:0007669"/>
    <property type="project" value="UniProtKB-EC"/>
</dbReference>
<dbReference type="InterPro" id="IPR013780">
    <property type="entry name" value="Glyco_hydro_b"/>
</dbReference>
<keyword evidence="16" id="KW-1185">Reference proteome</keyword>
<evidence type="ECO:0000256" key="3">
    <source>
        <dbReference type="ARBA" id="ARBA00009792"/>
    </source>
</evidence>
<evidence type="ECO:0000256" key="10">
    <source>
        <dbReference type="ARBA" id="ARBA00023295"/>
    </source>
</evidence>
<protein>
    <recommendedName>
        <fullName evidence="4">alpha-mannosidase</fullName>
        <ecNumber evidence="4">3.2.1.24</ecNumber>
    </recommendedName>
</protein>
<dbReference type="InterPro" id="IPR000602">
    <property type="entry name" value="Glyco_hydro_38_N"/>
</dbReference>
<comment type="caution">
    <text evidence="15">The sequence shown here is derived from an EMBL/GenBank/DDBJ whole genome shotgun (WGS) entry which is preliminary data.</text>
</comment>
<dbReference type="PANTHER" id="PTHR11607:SF3">
    <property type="entry name" value="LYSOSOMAL ALPHA-MANNOSIDASE"/>
    <property type="match status" value="1"/>
</dbReference>
<evidence type="ECO:0000259" key="13">
    <source>
        <dbReference type="Pfam" id="PF07748"/>
    </source>
</evidence>
<dbReference type="CDD" id="cd10810">
    <property type="entry name" value="GH38N_AMII_LAM_like"/>
    <property type="match status" value="1"/>
</dbReference>
<evidence type="ECO:0000256" key="1">
    <source>
        <dbReference type="ARBA" id="ARBA00000365"/>
    </source>
</evidence>
<dbReference type="Gene3D" id="2.70.98.30">
    <property type="entry name" value="Golgi alpha-mannosidase II, domain 4"/>
    <property type="match status" value="1"/>
</dbReference>
<dbReference type="EC" id="3.2.1.24" evidence="4"/>
<dbReference type="SUPFAM" id="SSF88713">
    <property type="entry name" value="Glycoside hydrolase/deacetylase"/>
    <property type="match status" value="1"/>
</dbReference>
<evidence type="ECO:0000313" key="15">
    <source>
        <dbReference type="EMBL" id="KAJ8939539.1"/>
    </source>
</evidence>
<proteinExistence type="inferred from homology"/>
<dbReference type="GO" id="GO:0005764">
    <property type="term" value="C:lysosome"/>
    <property type="evidence" value="ECO:0007669"/>
    <property type="project" value="TreeGrafter"/>
</dbReference>
<dbReference type="InterPro" id="IPR041147">
    <property type="entry name" value="GH38_C"/>
</dbReference>
<feature type="domain" description="Glycosyl hydrolase family 38 C-terminal" evidence="13">
    <location>
        <begin position="532"/>
        <end position="598"/>
    </location>
</feature>
<dbReference type="Pfam" id="PF07748">
    <property type="entry name" value="Glyco_hydro_38C"/>
    <property type="match status" value="1"/>
</dbReference>
<dbReference type="InterPro" id="IPR027291">
    <property type="entry name" value="Glyco_hydro_38_N_sf"/>
</dbReference>
<feature type="chain" id="PRO_5043328438" description="alpha-mannosidase" evidence="11">
    <location>
        <begin position="20"/>
        <end position="764"/>
    </location>
</feature>
<dbReference type="InterPro" id="IPR011682">
    <property type="entry name" value="Glyco_hydro_38_C"/>
</dbReference>
<dbReference type="EMBL" id="JANEYF010003072">
    <property type="protein sequence ID" value="KAJ8939539.1"/>
    <property type="molecule type" value="Genomic_DNA"/>
</dbReference>
<keyword evidence="9" id="KW-0325">Glycoprotein</keyword>
<dbReference type="InterPro" id="IPR037094">
    <property type="entry name" value="Glyco_hydro_38_cen_sf"/>
</dbReference>
<sequence length="764" mass="87152">MFNMNTIGIIVLLISSVYGKPFSFKDDAPTCGYSSCHAVDHNKINVHLIPHSHDDVGWLSTVDQYYYNDVQYIISSVVDNLLRNSDRRFIQVETAYFYMWWNLQDDHVKADVRKLISEGRLEIVNGAWSMNDEAAVHYQSTIDQYTVGLRFIEDILGKCARPRVGWQIDPFGHSREQASLLTQFGMDGVFFARIDYRDKDSRRMRKSLDMLWTGSANLGSDSNIFTSTLYNHYSAPTGFCFDVECNDVPIITDKNSSEYNVDKRVDAFLWYINEQHRYYPTNNILFTLGDDFNWKAAHMGFSNIDKLIEGFKLLNPKIGGKEINIIYSTPSCYTKAVHDFAEVNKHHDAITGTEKTHVEKNYHKSLVHGMQRALLDISSSFSSILGLTNDLNLKSCLLSNVSICTESDKDEFTVLIYNPLSRKSSHYIQIPVSDGTWKITGPSGEDVESHLSEPIGNFDYITKATGEKVLEKVLFFRAESLPALGYKVYNIQKTSSNSKAARAEVGNIYQMGFSMENFILIQMAEKLYTEKKNYRPTYEYTDIEPQAGNYYPVNTKILIKDGQHEFAVLPDRSEGGTSLSSGEVELMLSRALLNDDRRGVNENLNELEYNQQLVVRGSHFVTLGESSQGNNIPVKEQSFLNKELPENIDLLTIENWKDTENSVLIRLEHILEKDEDPELSKEVTVDISDLFKTLKIKSMKEFLLAGNTPLEETTRLKWSQISEPEDESSPLSMKNRLARDESDLKITLAPMQIRTFIATMEKTN</sequence>
<keyword evidence="11" id="KW-0732">Signal</keyword>
<reference evidence="15" key="1">
    <citation type="journal article" date="2023" name="Insect Mol. Biol.">
        <title>Genome sequencing provides insights into the evolution of gene families encoding plant cell wall-degrading enzymes in longhorned beetles.</title>
        <authorList>
            <person name="Shin N.R."/>
            <person name="Okamura Y."/>
            <person name="Kirsch R."/>
            <person name="Pauchet Y."/>
        </authorList>
    </citation>
    <scope>NUCLEOTIDE SEQUENCE</scope>
    <source>
        <strain evidence="15">RBIC_L_NR</strain>
    </source>
</reference>
<dbReference type="SUPFAM" id="SSF88688">
    <property type="entry name" value="Families 57/38 glycoside transferase middle domain"/>
    <property type="match status" value="1"/>
</dbReference>
<comment type="cofactor">
    <cofactor evidence="2">
        <name>Zn(2+)</name>
        <dbReference type="ChEBI" id="CHEBI:29105"/>
    </cofactor>
</comment>
<feature type="domain" description="Glycosyl hydrolases family 38 C-terminal" evidence="14">
    <location>
        <begin position="647"/>
        <end position="756"/>
    </location>
</feature>
<dbReference type="InterPro" id="IPR028995">
    <property type="entry name" value="Glyco_hydro_57/38_cen_sf"/>
</dbReference>
<dbReference type="Gene3D" id="1.20.1270.50">
    <property type="entry name" value="Glycoside hydrolase family 38, central domain"/>
    <property type="match status" value="1"/>
</dbReference>
<gene>
    <name evidence="15" type="ORF">NQ314_011106</name>
</gene>
<keyword evidence="6" id="KW-0378">Hydrolase</keyword>
<dbReference type="InterPro" id="IPR011013">
    <property type="entry name" value="Gal_mutarotase_sf_dom"/>
</dbReference>
<keyword evidence="10" id="KW-0326">Glycosidase</keyword>
<dbReference type="FunFam" id="3.20.110.10:FF:000001">
    <property type="entry name" value="Alpha-mannosidase"/>
    <property type="match status" value="1"/>
</dbReference>
<dbReference type="GO" id="GO:0030246">
    <property type="term" value="F:carbohydrate binding"/>
    <property type="evidence" value="ECO:0007669"/>
    <property type="project" value="InterPro"/>
</dbReference>
<evidence type="ECO:0000256" key="2">
    <source>
        <dbReference type="ARBA" id="ARBA00001947"/>
    </source>
</evidence>
<organism evidence="15 16">
    <name type="scientific">Rhamnusium bicolor</name>
    <dbReference type="NCBI Taxonomy" id="1586634"/>
    <lineage>
        <taxon>Eukaryota</taxon>
        <taxon>Metazoa</taxon>
        <taxon>Ecdysozoa</taxon>
        <taxon>Arthropoda</taxon>
        <taxon>Hexapoda</taxon>
        <taxon>Insecta</taxon>
        <taxon>Pterygota</taxon>
        <taxon>Neoptera</taxon>
        <taxon>Endopterygota</taxon>
        <taxon>Coleoptera</taxon>
        <taxon>Polyphaga</taxon>
        <taxon>Cucujiformia</taxon>
        <taxon>Chrysomeloidea</taxon>
        <taxon>Cerambycidae</taxon>
        <taxon>Lepturinae</taxon>
        <taxon>Rhagiini</taxon>
        <taxon>Rhamnusium</taxon>
    </lineage>
</organism>
<dbReference type="Pfam" id="PF01074">
    <property type="entry name" value="Glyco_hydro_38N"/>
    <property type="match status" value="1"/>
</dbReference>
<dbReference type="AlphaFoldDB" id="A0AAV8XM08"/>
<evidence type="ECO:0000259" key="12">
    <source>
        <dbReference type="Pfam" id="PF01074"/>
    </source>
</evidence>
<dbReference type="PANTHER" id="PTHR11607">
    <property type="entry name" value="ALPHA-MANNOSIDASE"/>
    <property type="match status" value="1"/>
</dbReference>